<dbReference type="GO" id="GO:0005813">
    <property type="term" value="C:centrosome"/>
    <property type="evidence" value="ECO:0007669"/>
    <property type="project" value="UniProtKB-SubCell"/>
</dbReference>
<proteinExistence type="inferred from homology"/>
<sequence>MPRLEKSVWDIAVFEAQQQDIASTSQTEEEASLEGAENNVLILGSKDAGKTSLILRFLEKEERPKATMALEYTFGRRAKGHNMNKDIVHIWELGGGISLSQLIAVPITENTLLNTSVILVLDLSEPNKMWQTAETLLKNTQEQVEAVISKVSTYNPKIYEEIKTRAWKRIGEQHPDRDILDPFPLPLVIIGTKYDVFQNFESEKRKVIARTLRFLAHNYGASLQFCSNKMENLMNKAKQQMSYLAFGSSVSIKQGVQDHNKPLSIPCGSDGMDIIGLPPVKESDIGRSAARTPMELWKQAFTAFFPQESLEKEMAADPSKDPQYQEMAVDNVRAQKDKELEKYRKKLERKAKTKQLSGSMGDDG</sequence>
<dbReference type="GO" id="GO:0035721">
    <property type="term" value="P:intraciliary retrograde transport"/>
    <property type="evidence" value="ECO:0007669"/>
    <property type="project" value="InterPro"/>
</dbReference>
<evidence type="ECO:0000256" key="2">
    <source>
        <dbReference type="ARBA" id="ARBA00004300"/>
    </source>
</evidence>
<feature type="region of interest" description="Disordered" evidence="15">
    <location>
        <begin position="313"/>
        <end position="364"/>
    </location>
</feature>
<comment type="similarity">
    <text evidence="4">Belongs to the dynein light intermediate chain family.</text>
</comment>
<dbReference type="Gene3D" id="3.40.50.300">
    <property type="entry name" value="P-loop containing nucleotide triphosphate hydrolases"/>
    <property type="match status" value="1"/>
</dbReference>
<keyword evidence="10" id="KW-0243">Dynein</keyword>
<comment type="caution">
    <text evidence="16">The sequence shown here is derived from an EMBL/GenBank/DDBJ whole genome shotgun (WGS) entry which is preliminary data.</text>
</comment>
<accession>A0A9Q1HIG6</accession>
<dbReference type="InterPro" id="IPR027417">
    <property type="entry name" value="P-loop_NTPase"/>
</dbReference>
<keyword evidence="14" id="KW-0966">Cell projection</keyword>
<keyword evidence="7" id="KW-0963">Cytoplasm</keyword>
<dbReference type="GO" id="GO:0035735">
    <property type="term" value="P:intraciliary transport involved in cilium assembly"/>
    <property type="evidence" value="ECO:0007669"/>
    <property type="project" value="InterPro"/>
</dbReference>
<dbReference type="SUPFAM" id="SSF52540">
    <property type="entry name" value="P-loop containing nucleoside triphosphate hydrolases"/>
    <property type="match status" value="1"/>
</dbReference>
<dbReference type="EMBL" id="JAIZAY010000003">
    <property type="protein sequence ID" value="KAJ8046033.1"/>
    <property type="molecule type" value="Genomic_DNA"/>
</dbReference>
<organism evidence="16 17">
    <name type="scientific">Holothuria leucospilota</name>
    <name type="common">Black long sea cucumber</name>
    <name type="synonym">Mertensiothuria leucospilota</name>
    <dbReference type="NCBI Taxonomy" id="206669"/>
    <lineage>
        <taxon>Eukaryota</taxon>
        <taxon>Metazoa</taxon>
        <taxon>Echinodermata</taxon>
        <taxon>Eleutherozoa</taxon>
        <taxon>Echinozoa</taxon>
        <taxon>Holothuroidea</taxon>
        <taxon>Aspidochirotacea</taxon>
        <taxon>Aspidochirotida</taxon>
        <taxon>Holothuriidae</taxon>
        <taxon>Holothuria</taxon>
    </lineage>
</organism>
<evidence type="ECO:0000256" key="11">
    <source>
        <dbReference type="ARBA" id="ARBA00023069"/>
    </source>
</evidence>
<dbReference type="PANTHER" id="PTHR13236">
    <property type="entry name" value="DYNEIN 2 LIGHT INTERMEDIATE CHAIN, ISOFORM 2"/>
    <property type="match status" value="1"/>
</dbReference>
<dbReference type="AlphaFoldDB" id="A0A9Q1HIG6"/>
<evidence type="ECO:0000256" key="4">
    <source>
        <dbReference type="ARBA" id="ARBA00006831"/>
    </source>
</evidence>
<dbReference type="GO" id="GO:0045504">
    <property type="term" value="F:dynein heavy chain binding"/>
    <property type="evidence" value="ECO:0007669"/>
    <property type="project" value="TreeGrafter"/>
</dbReference>
<keyword evidence="17" id="KW-1185">Reference proteome</keyword>
<keyword evidence="8" id="KW-0493">Microtubule</keyword>
<dbReference type="PRINTS" id="PR00449">
    <property type="entry name" value="RASTRNSFRMNG"/>
</dbReference>
<comment type="subcellular location">
    <subcellularLocation>
        <location evidence="3">Cytoplasm</location>
        <location evidence="3">Cytoskeleton</location>
        <location evidence="3">Cilium axoneme</location>
    </subcellularLocation>
    <subcellularLocation>
        <location evidence="1">Cytoplasm</location>
        <location evidence="1">Cytoskeleton</location>
        <location evidence="1">Cilium basal body</location>
    </subcellularLocation>
    <subcellularLocation>
        <location evidence="2">Cytoplasm</location>
        <location evidence="2">Cytoskeleton</location>
        <location evidence="2">Microtubule organizing center</location>
        <location evidence="2">Centrosome</location>
    </subcellularLocation>
</comment>
<evidence type="ECO:0000256" key="3">
    <source>
        <dbReference type="ARBA" id="ARBA00004430"/>
    </source>
</evidence>
<evidence type="ECO:0000256" key="6">
    <source>
        <dbReference type="ARBA" id="ARBA00022473"/>
    </source>
</evidence>
<keyword evidence="6" id="KW-0217">Developmental protein</keyword>
<evidence type="ECO:0000256" key="13">
    <source>
        <dbReference type="ARBA" id="ARBA00023212"/>
    </source>
</evidence>
<dbReference type="GO" id="GO:0005930">
    <property type="term" value="C:axoneme"/>
    <property type="evidence" value="ECO:0007669"/>
    <property type="project" value="UniProtKB-SubCell"/>
</dbReference>
<dbReference type="GO" id="GO:0005874">
    <property type="term" value="C:microtubule"/>
    <property type="evidence" value="ECO:0007669"/>
    <property type="project" value="UniProtKB-KW"/>
</dbReference>
<evidence type="ECO:0000256" key="9">
    <source>
        <dbReference type="ARBA" id="ARBA00022794"/>
    </source>
</evidence>
<evidence type="ECO:0000313" key="17">
    <source>
        <dbReference type="Proteomes" id="UP001152320"/>
    </source>
</evidence>
<evidence type="ECO:0000256" key="1">
    <source>
        <dbReference type="ARBA" id="ARBA00004120"/>
    </source>
</evidence>
<keyword evidence="11" id="KW-0969">Cilium</keyword>
<protein>
    <recommendedName>
        <fullName evidence="5">Cytoplasmic dynein 2 light intermediate chain 1</fullName>
    </recommendedName>
</protein>
<dbReference type="Pfam" id="PF05783">
    <property type="entry name" value="DLIC"/>
    <property type="match status" value="1"/>
</dbReference>
<feature type="compositionally biased region" description="Basic and acidic residues" evidence="15">
    <location>
        <begin position="333"/>
        <end position="342"/>
    </location>
</feature>
<keyword evidence="13" id="KW-0206">Cytoskeleton</keyword>
<feature type="compositionally biased region" description="Basic residues" evidence="15">
    <location>
        <begin position="343"/>
        <end position="353"/>
    </location>
</feature>
<name>A0A9Q1HIG6_HOLLE</name>
<evidence type="ECO:0000256" key="14">
    <source>
        <dbReference type="ARBA" id="ARBA00023273"/>
    </source>
</evidence>
<evidence type="ECO:0000256" key="12">
    <source>
        <dbReference type="ARBA" id="ARBA00023175"/>
    </source>
</evidence>
<gene>
    <name evidence="16" type="ORF">HOLleu_09186</name>
</gene>
<evidence type="ECO:0000313" key="16">
    <source>
        <dbReference type="EMBL" id="KAJ8046033.1"/>
    </source>
</evidence>
<dbReference type="Proteomes" id="UP001152320">
    <property type="component" value="Chromosome 3"/>
</dbReference>
<dbReference type="OrthoDB" id="10263060at2759"/>
<dbReference type="GO" id="GO:0005868">
    <property type="term" value="C:cytoplasmic dynein complex"/>
    <property type="evidence" value="ECO:0007669"/>
    <property type="project" value="InterPro"/>
</dbReference>
<dbReference type="InterPro" id="IPR022780">
    <property type="entry name" value="Dynein_light_int_chain"/>
</dbReference>
<dbReference type="PANTHER" id="PTHR13236:SF0">
    <property type="entry name" value="CYTOPLASMIC DYNEIN 2 LIGHT INTERMEDIATE CHAIN 1"/>
    <property type="match status" value="1"/>
</dbReference>
<evidence type="ECO:0000256" key="10">
    <source>
        <dbReference type="ARBA" id="ARBA00023017"/>
    </source>
</evidence>
<reference evidence="16" key="1">
    <citation type="submission" date="2021-10" db="EMBL/GenBank/DDBJ databases">
        <title>Tropical sea cucumber genome reveals ecological adaptation and Cuvierian tubules defense mechanism.</title>
        <authorList>
            <person name="Chen T."/>
        </authorList>
    </citation>
    <scope>NUCLEOTIDE SEQUENCE</scope>
    <source>
        <strain evidence="16">Nanhai2018</strain>
        <tissue evidence="16">Muscle</tissue>
    </source>
</reference>
<evidence type="ECO:0000256" key="7">
    <source>
        <dbReference type="ARBA" id="ARBA00022490"/>
    </source>
</evidence>
<evidence type="ECO:0000256" key="8">
    <source>
        <dbReference type="ARBA" id="ARBA00022701"/>
    </source>
</evidence>
<dbReference type="GO" id="GO:0036064">
    <property type="term" value="C:ciliary basal body"/>
    <property type="evidence" value="ECO:0007669"/>
    <property type="project" value="TreeGrafter"/>
</dbReference>
<evidence type="ECO:0000256" key="5">
    <source>
        <dbReference type="ARBA" id="ARBA00018863"/>
    </source>
</evidence>
<keyword evidence="12" id="KW-0505">Motor protein</keyword>
<keyword evidence="9" id="KW-0970">Cilium biogenesis/degradation</keyword>
<evidence type="ECO:0000256" key="15">
    <source>
        <dbReference type="SAM" id="MobiDB-lite"/>
    </source>
</evidence>
<dbReference type="InterPro" id="IPR040045">
    <property type="entry name" value="DYNC2LI1"/>
</dbReference>